<name>A0A3G4ZMS9_9VIRU</name>
<sequence>MSHTNSFKNFIDELTFGSYILSYNITESKASQNFISGMFKLLNKMSKQSVPTLPQDDKDPKKRYVELNINKYNYPIDIDGITPMTKFNWKTYLLKEFSLPQVVGLGFLSPVISNRFLSRDPITEDDVKRLLKKFKLPNNTDRLNENNVYLKKNAYESLKYVSDDERSKYGLPNDNNVYYVDDFLDIEQQGYFFPTCGVFIKNADNSLTLINIIIIYNGYDLRFDSTSKNWNLMMKIYNNSIKNFGSSLVHQMCSNQYIYTIFMNTRRHLHEKHPISKLLSVFFDGLYFTQKTFSSLGFTDNQHQTDPSTNYVGSFLMFDIQNSENTIVETEIYKTYGWQIMRFKDFVKNRKVDELNIPQLSIMLKLYDIFHDFVKGIVQNVYDYEDKILEDYELINWLKENKKVFPDMYLSSIDHGKLTSILTDIIFASSVRHWQSHVNSYYMYNVLDFPRRGTRMDYIFGDLLLNKQIDDDTSFTTLDFYHYFMTIYVTSAVLEKFDDAIAYLFRNDKVKKEIVNKFRSNIKNVTNNLERTDYTELFFRLQIANYA</sequence>
<dbReference type="SUPFAM" id="SSF48484">
    <property type="entry name" value="Lipoxigenase"/>
    <property type="match status" value="1"/>
</dbReference>
<proteinExistence type="predicted"/>
<evidence type="ECO:0000313" key="1">
    <source>
        <dbReference type="EMBL" id="AYV76148.1"/>
    </source>
</evidence>
<dbReference type="Gene3D" id="1.20.245.10">
    <property type="entry name" value="Lipoxygenase-1, Domain 5"/>
    <property type="match status" value="1"/>
</dbReference>
<dbReference type="InterPro" id="IPR036226">
    <property type="entry name" value="LipOase_C_sf"/>
</dbReference>
<organism evidence="1">
    <name type="scientific">Terrestrivirus sp</name>
    <dbReference type="NCBI Taxonomy" id="2487775"/>
    <lineage>
        <taxon>Viruses</taxon>
        <taxon>Varidnaviria</taxon>
        <taxon>Bamfordvirae</taxon>
        <taxon>Nucleocytoviricota</taxon>
        <taxon>Megaviricetes</taxon>
        <taxon>Imitervirales</taxon>
        <taxon>Mimiviridae</taxon>
        <taxon>Klosneuvirinae</taxon>
    </lineage>
</organism>
<dbReference type="EMBL" id="MK071982">
    <property type="protein sequence ID" value="AYV76148.1"/>
    <property type="molecule type" value="Genomic_DNA"/>
</dbReference>
<accession>A0A3G4ZMS9</accession>
<protein>
    <submittedName>
        <fullName evidence="1">Putative lipoxygenase</fullName>
    </submittedName>
</protein>
<reference evidence="1" key="1">
    <citation type="submission" date="2018-10" db="EMBL/GenBank/DDBJ databases">
        <title>Hidden diversity of soil giant viruses.</title>
        <authorList>
            <person name="Schulz F."/>
            <person name="Alteio L."/>
            <person name="Goudeau D."/>
            <person name="Ryan E.M."/>
            <person name="Malmstrom R.R."/>
            <person name="Blanchard J."/>
            <person name="Woyke T."/>
        </authorList>
    </citation>
    <scope>NUCLEOTIDE SEQUENCE</scope>
    <source>
        <strain evidence="1">TEV1</strain>
    </source>
</reference>
<gene>
    <name evidence="1" type="ORF">Terrestrivirus4_196</name>
</gene>